<dbReference type="SMART" id="SM00345">
    <property type="entry name" value="HTH_GNTR"/>
    <property type="match status" value="1"/>
</dbReference>
<dbReference type="Proteomes" id="UP000283314">
    <property type="component" value="Unassembled WGS sequence"/>
</dbReference>
<dbReference type="EMBL" id="QROT01000001">
    <property type="protein sequence ID" value="RHL48208.1"/>
    <property type="molecule type" value="Genomic_DNA"/>
</dbReference>
<dbReference type="InterPro" id="IPR050679">
    <property type="entry name" value="Bact_HTH_transcr_reg"/>
</dbReference>
<dbReference type="SMART" id="SM00866">
    <property type="entry name" value="UTRA"/>
    <property type="match status" value="1"/>
</dbReference>
<protein>
    <submittedName>
        <fullName evidence="5">GntR family transcriptional regulator</fullName>
    </submittedName>
</protein>
<keyword evidence="2" id="KW-0238">DNA-binding</keyword>
<name>A0A415LI44_9FIRM</name>
<dbReference type="Pfam" id="PF00392">
    <property type="entry name" value="GntR"/>
    <property type="match status" value="1"/>
</dbReference>
<dbReference type="InterPro" id="IPR036388">
    <property type="entry name" value="WH-like_DNA-bd_sf"/>
</dbReference>
<dbReference type="SUPFAM" id="SSF64288">
    <property type="entry name" value="Chorismate lyase-like"/>
    <property type="match status" value="1"/>
</dbReference>
<accession>A0A415LI44</accession>
<dbReference type="GO" id="GO:0045892">
    <property type="term" value="P:negative regulation of DNA-templated transcription"/>
    <property type="evidence" value="ECO:0007669"/>
    <property type="project" value="TreeGrafter"/>
</dbReference>
<gene>
    <name evidence="5" type="ORF">DW018_01985</name>
</gene>
<dbReference type="PRINTS" id="PR00035">
    <property type="entry name" value="HTHGNTR"/>
</dbReference>
<evidence type="ECO:0000313" key="6">
    <source>
        <dbReference type="Proteomes" id="UP000283314"/>
    </source>
</evidence>
<reference evidence="5 6" key="1">
    <citation type="submission" date="2018-08" db="EMBL/GenBank/DDBJ databases">
        <title>A genome reference for cultivated species of the human gut microbiota.</title>
        <authorList>
            <person name="Zou Y."/>
            <person name="Xue W."/>
            <person name="Luo G."/>
        </authorList>
    </citation>
    <scope>NUCLEOTIDE SEQUENCE [LARGE SCALE GENOMIC DNA]</scope>
    <source>
        <strain evidence="5 6">AF37-4</strain>
    </source>
</reference>
<keyword evidence="1" id="KW-0805">Transcription regulation</keyword>
<dbReference type="PROSITE" id="PS50949">
    <property type="entry name" value="HTH_GNTR"/>
    <property type="match status" value="1"/>
</dbReference>
<dbReference type="GO" id="GO:0003677">
    <property type="term" value="F:DNA binding"/>
    <property type="evidence" value="ECO:0007669"/>
    <property type="project" value="UniProtKB-KW"/>
</dbReference>
<comment type="caution">
    <text evidence="5">The sequence shown here is derived from an EMBL/GenBank/DDBJ whole genome shotgun (WGS) entry which is preliminary data.</text>
</comment>
<dbReference type="PANTHER" id="PTHR44846">
    <property type="entry name" value="MANNOSYL-D-GLYCERATE TRANSPORT/METABOLISM SYSTEM REPRESSOR MNGR-RELATED"/>
    <property type="match status" value="1"/>
</dbReference>
<evidence type="ECO:0000256" key="3">
    <source>
        <dbReference type="ARBA" id="ARBA00023163"/>
    </source>
</evidence>
<evidence type="ECO:0000259" key="4">
    <source>
        <dbReference type="PROSITE" id="PS50949"/>
    </source>
</evidence>
<dbReference type="InterPro" id="IPR028978">
    <property type="entry name" value="Chorismate_lyase_/UTRA_dom_sf"/>
</dbReference>
<dbReference type="Gene3D" id="3.40.1410.10">
    <property type="entry name" value="Chorismate lyase-like"/>
    <property type="match status" value="1"/>
</dbReference>
<dbReference type="Gene3D" id="1.10.10.10">
    <property type="entry name" value="Winged helix-like DNA-binding domain superfamily/Winged helix DNA-binding domain"/>
    <property type="match status" value="1"/>
</dbReference>
<evidence type="ECO:0000313" key="5">
    <source>
        <dbReference type="EMBL" id="RHL48208.1"/>
    </source>
</evidence>
<keyword evidence="3" id="KW-0804">Transcription</keyword>
<dbReference type="GO" id="GO:0003700">
    <property type="term" value="F:DNA-binding transcription factor activity"/>
    <property type="evidence" value="ECO:0007669"/>
    <property type="project" value="InterPro"/>
</dbReference>
<dbReference type="GeneID" id="66466000"/>
<dbReference type="InterPro" id="IPR011663">
    <property type="entry name" value="UTRA"/>
</dbReference>
<dbReference type="Pfam" id="PF07702">
    <property type="entry name" value="UTRA"/>
    <property type="match status" value="1"/>
</dbReference>
<dbReference type="AlphaFoldDB" id="A0A415LI44"/>
<feature type="domain" description="HTH gntR-type" evidence="4">
    <location>
        <begin position="4"/>
        <end position="72"/>
    </location>
</feature>
<dbReference type="InterPro" id="IPR036390">
    <property type="entry name" value="WH_DNA-bd_sf"/>
</dbReference>
<sequence length="253" mass="29436">MKLFNKDEFIANEIKFYLLKNKTKEGEKLPSERELAEIFDAQRATIRNALTVLEEEGIIEKKERSGRYMGHPRIKTNLQQIKSFSDKLNDMGIETKNKLLSFESMEVDKELSKKVKLPIGTPIYKITRVRKVMKENEKIPIAIEYAYIPEDIAPKLLKYDVEEGSLFSILINEYKVIPQKEEQTIEIVYADEFEAKNLKVDKLTALVKKCGTTYDSQGNIIQYLHSIMNKDWVEFELDRPDIESKTKEGLYGL</sequence>
<organism evidence="5 6">
    <name type="scientific">Eubacterium ventriosum</name>
    <dbReference type="NCBI Taxonomy" id="39496"/>
    <lineage>
        <taxon>Bacteria</taxon>
        <taxon>Bacillati</taxon>
        <taxon>Bacillota</taxon>
        <taxon>Clostridia</taxon>
        <taxon>Eubacteriales</taxon>
        <taxon>Eubacteriaceae</taxon>
        <taxon>Eubacterium</taxon>
    </lineage>
</organism>
<proteinExistence type="predicted"/>
<dbReference type="InterPro" id="IPR000524">
    <property type="entry name" value="Tscrpt_reg_HTH_GntR"/>
</dbReference>
<evidence type="ECO:0000256" key="2">
    <source>
        <dbReference type="ARBA" id="ARBA00023125"/>
    </source>
</evidence>
<dbReference type="RefSeq" id="WP_117901431.1">
    <property type="nucleotide sequence ID" value="NZ_CABJDQ010000001.1"/>
</dbReference>
<dbReference type="SUPFAM" id="SSF46785">
    <property type="entry name" value="Winged helix' DNA-binding domain"/>
    <property type="match status" value="1"/>
</dbReference>
<evidence type="ECO:0000256" key="1">
    <source>
        <dbReference type="ARBA" id="ARBA00023015"/>
    </source>
</evidence>
<dbReference type="PANTHER" id="PTHR44846:SF17">
    <property type="entry name" value="GNTR-FAMILY TRANSCRIPTIONAL REGULATOR"/>
    <property type="match status" value="1"/>
</dbReference>